<organism evidence="9 10">
    <name type="scientific">Rhodotorula mucilaginosa</name>
    <name type="common">Yeast</name>
    <name type="synonym">Rhodotorula rubra</name>
    <dbReference type="NCBI Taxonomy" id="5537"/>
    <lineage>
        <taxon>Eukaryota</taxon>
        <taxon>Fungi</taxon>
        <taxon>Dikarya</taxon>
        <taxon>Basidiomycota</taxon>
        <taxon>Pucciniomycotina</taxon>
        <taxon>Microbotryomycetes</taxon>
        <taxon>Sporidiobolales</taxon>
        <taxon>Sporidiobolaceae</taxon>
        <taxon>Rhodotorula</taxon>
    </lineage>
</organism>
<keyword evidence="10" id="KW-1185">Reference proteome</keyword>
<evidence type="ECO:0000256" key="6">
    <source>
        <dbReference type="ARBA" id="ARBA00022840"/>
    </source>
</evidence>
<dbReference type="Gene3D" id="3.30.70.141">
    <property type="entry name" value="Nucleoside diphosphate kinase-like domain"/>
    <property type="match status" value="1"/>
</dbReference>
<dbReference type="AlphaFoldDB" id="A0A9P6W891"/>
<dbReference type="OrthoDB" id="2162449at2759"/>
<gene>
    <name evidence="9" type="primary">NME6</name>
    <name evidence="9" type="ORF">C6P46_000016</name>
</gene>
<evidence type="ECO:0000313" key="9">
    <source>
        <dbReference type="EMBL" id="KAG0667485.1"/>
    </source>
</evidence>
<evidence type="ECO:0000256" key="2">
    <source>
        <dbReference type="ARBA" id="ARBA00017632"/>
    </source>
</evidence>
<comment type="caution">
    <text evidence="9">The sequence shown here is derived from an EMBL/GenBank/DDBJ whole genome shotgun (WGS) entry which is preliminary data.</text>
</comment>
<keyword evidence="5 9" id="KW-0418">Kinase</keyword>
<dbReference type="InterPro" id="IPR036850">
    <property type="entry name" value="NDK-like_dom_sf"/>
</dbReference>
<keyword evidence="6" id="KW-0067">ATP-binding</keyword>
<dbReference type="SMART" id="SM00562">
    <property type="entry name" value="NDK"/>
    <property type="match status" value="1"/>
</dbReference>
<accession>A0A9P6W891</accession>
<keyword evidence="3" id="KW-0808">Transferase</keyword>
<reference evidence="9 10" key="1">
    <citation type="submission" date="2020-11" db="EMBL/GenBank/DDBJ databases">
        <title>Kefir isolates.</title>
        <authorList>
            <person name="Marcisauskas S."/>
            <person name="Kim Y."/>
            <person name="Blasche S."/>
        </authorList>
    </citation>
    <scope>NUCLEOTIDE SEQUENCE [LARGE SCALE GENOMIC DNA]</scope>
    <source>
        <strain evidence="9 10">KR</strain>
    </source>
</reference>
<dbReference type="GO" id="GO:0005524">
    <property type="term" value="F:ATP binding"/>
    <property type="evidence" value="ECO:0007669"/>
    <property type="project" value="UniProtKB-KW"/>
</dbReference>
<evidence type="ECO:0000256" key="3">
    <source>
        <dbReference type="ARBA" id="ARBA00022679"/>
    </source>
</evidence>
<comment type="caution">
    <text evidence="7">Lacks conserved residue(s) required for the propagation of feature annotation.</text>
</comment>
<dbReference type="PROSITE" id="PS51374">
    <property type="entry name" value="NDPK_LIKE"/>
    <property type="match status" value="1"/>
</dbReference>
<dbReference type="SUPFAM" id="SSF54919">
    <property type="entry name" value="Nucleoside diphosphate kinase, NDK"/>
    <property type="match status" value="1"/>
</dbReference>
<dbReference type="EMBL" id="PUHQ01000001">
    <property type="protein sequence ID" value="KAG0667485.1"/>
    <property type="molecule type" value="Genomic_DNA"/>
</dbReference>
<dbReference type="Pfam" id="PF00334">
    <property type="entry name" value="NDK"/>
    <property type="match status" value="1"/>
</dbReference>
<proteinExistence type="inferred from homology"/>
<dbReference type="PANTHER" id="PTHR46161">
    <property type="entry name" value="NUCLEOSIDE DIPHOSPHATE KINASE"/>
    <property type="match status" value="1"/>
</dbReference>
<keyword evidence="4" id="KW-0547">Nucleotide-binding</keyword>
<comment type="similarity">
    <text evidence="1 7">Belongs to the NDK family.</text>
</comment>
<dbReference type="GO" id="GO:0016301">
    <property type="term" value="F:kinase activity"/>
    <property type="evidence" value="ECO:0007669"/>
    <property type="project" value="UniProtKB-KW"/>
</dbReference>
<evidence type="ECO:0000256" key="4">
    <source>
        <dbReference type="ARBA" id="ARBA00022741"/>
    </source>
</evidence>
<evidence type="ECO:0000256" key="5">
    <source>
        <dbReference type="ARBA" id="ARBA00022777"/>
    </source>
</evidence>
<protein>
    <recommendedName>
        <fullName evidence="2">Nucleoside diphosphate kinase</fullName>
    </recommendedName>
</protein>
<dbReference type="Proteomes" id="UP000777482">
    <property type="component" value="Unassembled WGS sequence"/>
</dbReference>
<sequence length="155" mass="17592">MTTSGSALQLTLGIIKPSVAAHQPHVQDIMKEIKRSGLEIVRTKRLMWREREAEEASCYSAPRFSAVRLTKLRTNAQFYAEHKGRFYYPRLVQHAVSGPLVALALCSPDGIQRWRNLIGPTRVFEGQWERPESLRARYGLSDTRNGFHGVQICVA</sequence>
<feature type="domain" description="Nucleoside diphosphate kinase-like" evidence="8">
    <location>
        <begin position="8"/>
        <end position="154"/>
    </location>
</feature>
<dbReference type="InterPro" id="IPR034907">
    <property type="entry name" value="NDK-like_dom"/>
</dbReference>
<evidence type="ECO:0000256" key="7">
    <source>
        <dbReference type="PROSITE-ProRule" id="PRU00706"/>
    </source>
</evidence>
<name>A0A9P6W891_RHOMI</name>
<evidence type="ECO:0000313" key="10">
    <source>
        <dbReference type="Proteomes" id="UP000777482"/>
    </source>
</evidence>
<evidence type="ECO:0000259" key="8">
    <source>
        <dbReference type="SMART" id="SM00562"/>
    </source>
</evidence>
<evidence type="ECO:0000256" key="1">
    <source>
        <dbReference type="ARBA" id="ARBA00008142"/>
    </source>
</evidence>
<dbReference type="PANTHER" id="PTHR46161:SF3">
    <property type="entry name" value="NUCLEOSIDE DIPHOSPHATE KINASE DDB_G0292928-RELATED"/>
    <property type="match status" value="1"/>
</dbReference>